<sequence length="157" mass="17730">MASLATLAAASAVSSPKNETAIHAFIERMYQAIWFDKGGWFDKDLMRSVMHPEATFAWDEGEDVRLVDTDTFLDLFGEAFRNDGIYSLHERSLKMTILEFGSVAQVFDVYEAVFNDGEHIARGINAFQLVKHEGAWKCSSLAWCEETPELPLSKLYP</sequence>
<accession>A0A501PLK3</accession>
<dbReference type="InterPro" id="IPR032710">
    <property type="entry name" value="NTF2-like_dom_sf"/>
</dbReference>
<evidence type="ECO:0000313" key="2">
    <source>
        <dbReference type="Proteomes" id="UP000319148"/>
    </source>
</evidence>
<dbReference type="OrthoDB" id="8754772at2"/>
<protein>
    <recommendedName>
        <fullName evidence="3">Nuclear transport factor 2 family protein</fullName>
    </recommendedName>
</protein>
<dbReference type="Proteomes" id="UP000319148">
    <property type="component" value="Unassembled WGS sequence"/>
</dbReference>
<dbReference type="Gene3D" id="3.10.450.50">
    <property type="match status" value="1"/>
</dbReference>
<dbReference type="RefSeq" id="WP_139940225.1">
    <property type="nucleotide sequence ID" value="NZ_JBHSYP010000008.1"/>
</dbReference>
<evidence type="ECO:0000313" key="1">
    <source>
        <dbReference type="EMBL" id="TPD60646.1"/>
    </source>
</evidence>
<comment type="caution">
    <text evidence="1">The sequence shown here is derived from an EMBL/GenBank/DDBJ whole genome shotgun (WGS) entry which is preliminary data.</text>
</comment>
<name>A0A501PLK3_9PROT</name>
<evidence type="ECO:0008006" key="3">
    <source>
        <dbReference type="Google" id="ProtNLM"/>
    </source>
</evidence>
<gene>
    <name evidence="1" type="ORF">FIV46_07935</name>
</gene>
<dbReference type="SUPFAM" id="SSF54427">
    <property type="entry name" value="NTF2-like"/>
    <property type="match status" value="1"/>
</dbReference>
<proteinExistence type="predicted"/>
<reference evidence="2" key="1">
    <citation type="submission" date="2019-06" db="EMBL/GenBank/DDBJ databases">
        <title>The complete genome of Emcibacter congregatus ZYLT.</title>
        <authorList>
            <person name="Zhao Z."/>
        </authorList>
    </citation>
    <scope>NUCLEOTIDE SEQUENCE [LARGE SCALE GENOMIC DNA]</scope>
    <source>
        <strain evidence="2">MCCC 1A06723</strain>
    </source>
</reference>
<keyword evidence="2" id="KW-1185">Reference proteome</keyword>
<dbReference type="EMBL" id="VFIY01000006">
    <property type="protein sequence ID" value="TPD60646.1"/>
    <property type="molecule type" value="Genomic_DNA"/>
</dbReference>
<dbReference type="AlphaFoldDB" id="A0A501PLK3"/>
<organism evidence="1 2">
    <name type="scientific">Emcibacter nanhaiensis</name>
    <dbReference type="NCBI Taxonomy" id="1505037"/>
    <lineage>
        <taxon>Bacteria</taxon>
        <taxon>Pseudomonadati</taxon>
        <taxon>Pseudomonadota</taxon>
        <taxon>Alphaproteobacteria</taxon>
        <taxon>Emcibacterales</taxon>
        <taxon>Emcibacteraceae</taxon>
        <taxon>Emcibacter</taxon>
    </lineage>
</organism>